<evidence type="ECO:0000256" key="1">
    <source>
        <dbReference type="SAM" id="MobiDB-lite"/>
    </source>
</evidence>
<sequence length="91" mass="9606">MHVTASGAISATVLNTYPNGATITWPAPHGTFQGTQSDPIMFHEFGISQFSGPKNQCDGDHDADDYLTGSPGVHCQSNSGRKVPLPPNLIP</sequence>
<name>A0A8J3IJM7_9CHLR</name>
<evidence type="ECO:0000313" key="2">
    <source>
        <dbReference type="EMBL" id="GHO96779.1"/>
    </source>
</evidence>
<dbReference type="Proteomes" id="UP000597444">
    <property type="component" value="Unassembled WGS sequence"/>
</dbReference>
<reference evidence="2" key="1">
    <citation type="submission" date="2020-10" db="EMBL/GenBank/DDBJ databases">
        <title>Taxonomic study of unclassified bacteria belonging to the class Ktedonobacteria.</title>
        <authorList>
            <person name="Yabe S."/>
            <person name="Wang C.M."/>
            <person name="Zheng Y."/>
            <person name="Sakai Y."/>
            <person name="Cavaletti L."/>
            <person name="Monciardini P."/>
            <person name="Donadio S."/>
        </authorList>
    </citation>
    <scope>NUCLEOTIDE SEQUENCE</scope>
    <source>
        <strain evidence="2">ID150040</strain>
    </source>
</reference>
<evidence type="ECO:0000313" key="3">
    <source>
        <dbReference type="Proteomes" id="UP000597444"/>
    </source>
</evidence>
<organism evidence="2 3">
    <name type="scientific">Reticulibacter mediterranei</name>
    <dbReference type="NCBI Taxonomy" id="2778369"/>
    <lineage>
        <taxon>Bacteria</taxon>
        <taxon>Bacillati</taxon>
        <taxon>Chloroflexota</taxon>
        <taxon>Ktedonobacteria</taxon>
        <taxon>Ktedonobacterales</taxon>
        <taxon>Reticulibacteraceae</taxon>
        <taxon>Reticulibacter</taxon>
    </lineage>
</organism>
<gene>
    <name evidence="2" type="ORF">KSF_068270</name>
</gene>
<keyword evidence="3" id="KW-1185">Reference proteome</keyword>
<protein>
    <submittedName>
        <fullName evidence="2">Uncharacterized protein</fullName>
    </submittedName>
</protein>
<feature type="region of interest" description="Disordered" evidence="1">
    <location>
        <begin position="54"/>
        <end position="91"/>
    </location>
</feature>
<accession>A0A8J3IJM7</accession>
<proteinExistence type="predicted"/>
<dbReference type="AlphaFoldDB" id="A0A8J3IJM7"/>
<dbReference type="EMBL" id="BNJK01000001">
    <property type="protein sequence ID" value="GHO96779.1"/>
    <property type="molecule type" value="Genomic_DNA"/>
</dbReference>
<comment type="caution">
    <text evidence="2">The sequence shown here is derived from an EMBL/GenBank/DDBJ whole genome shotgun (WGS) entry which is preliminary data.</text>
</comment>